<dbReference type="AlphaFoldDB" id="A0A445JVW0"/>
<evidence type="ECO:0000313" key="2">
    <source>
        <dbReference type="EMBL" id="RZC02589.1"/>
    </source>
</evidence>
<dbReference type="Pfam" id="PF08148">
    <property type="entry name" value="DSHCT"/>
    <property type="match status" value="1"/>
</dbReference>
<keyword evidence="2" id="KW-0378">Hydrolase</keyword>
<feature type="domain" description="ATP-dependent RNA helicase Ski2/MTR4 C-terminal" evidence="1">
    <location>
        <begin position="58"/>
        <end position="141"/>
    </location>
</feature>
<gene>
    <name evidence="2" type="ORF">D0Y65_017631</name>
</gene>
<keyword evidence="2" id="KW-0347">Helicase</keyword>
<dbReference type="EMBL" id="QZWG01000007">
    <property type="protein sequence ID" value="RZC02589.1"/>
    <property type="molecule type" value="Genomic_DNA"/>
</dbReference>
<evidence type="ECO:0000313" key="3">
    <source>
        <dbReference type="Proteomes" id="UP000289340"/>
    </source>
</evidence>
<keyword evidence="3" id="KW-1185">Reference proteome</keyword>
<dbReference type="InterPro" id="IPR012961">
    <property type="entry name" value="Ski2/MTR4_C"/>
</dbReference>
<dbReference type="GO" id="GO:0004386">
    <property type="term" value="F:helicase activity"/>
    <property type="evidence" value="ECO:0007669"/>
    <property type="project" value="UniProtKB-KW"/>
</dbReference>
<accession>A0A445JVW0</accession>
<keyword evidence="2" id="KW-0547">Nucleotide-binding</keyword>
<dbReference type="Gene3D" id="1.10.3380.30">
    <property type="match status" value="1"/>
</dbReference>
<name>A0A445JVW0_GLYSO</name>
<evidence type="ECO:0000259" key="1">
    <source>
        <dbReference type="Pfam" id="PF08148"/>
    </source>
</evidence>
<keyword evidence="2" id="KW-0067">ATP-binding</keyword>
<dbReference type="Proteomes" id="UP000289340">
    <property type="component" value="Chromosome 7"/>
</dbReference>
<proteinExistence type="predicted"/>
<comment type="caution">
    <text evidence="2">The sequence shown here is derived from an EMBL/GenBank/DDBJ whole genome shotgun (WGS) entry which is preliminary data.</text>
</comment>
<sequence>MDVRDSEIVELLNQVEELEKKLFAHPMHKIRLLSQIKSWKFGTEYEFVLKKLGHTDADGVVQLRGRAACLIDTGDELLVIELMFNGESIFVSLLCFLYSLQFIIFEYLPKLLPLQIQLKTELARPLQQIQDSVRRIAEIFKSLTWPLALRSMLEIYYIKTIHGSSPNSLSFWIDDS</sequence>
<protein>
    <submittedName>
        <fullName evidence="2">DExH-box ATP-dependent RNA helicase DExH10</fullName>
    </submittedName>
</protein>
<organism evidence="2 3">
    <name type="scientific">Glycine soja</name>
    <name type="common">Wild soybean</name>
    <dbReference type="NCBI Taxonomy" id="3848"/>
    <lineage>
        <taxon>Eukaryota</taxon>
        <taxon>Viridiplantae</taxon>
        <taxon>Streptophyta</taxon>
        <taxon>Embryophyta</taxon>
        <taxon>Tracheophyta</taxon>
        <taxon>Spermatophyta</taxon>
        <taxon>Magnoliopsida</taxon>
        <taxon>eudicotyledons</taxon>
        <taxon>Gunneridae</taxon>
        <taxon>Pentapetalae</taxon>
        <taxon>rosids</taxon>
        <taxon>fabids</taxon>
        <taxon>Fabales</taxon>
        <taxon>Fabaceae</taxon>
        <taxon>Papilionoideae</taxon>
        <taxon>50 kb inversion clade</taxon>
        <taxon>NPAAA clade</taxon>
        <taxon>indigoferoid/millettioid clade</taxon>
        <taxon>Phaseoleae</taxon>
        <taxon>Glycine</taxon>
        <taxon>Glycine subgen. Soja</taxon>
    </lineage>
</organism>
<reference evidence="2 3" key="1">
    <citation type="submission" date="2018-09" db="EMBL/GenBank/DDBJ databases">
        <title>A high-quality reference genome of wild soybean provides a powerful tool to mine soybean genomes.</title>
        <authorList>
            <person name="Xie M."/>
            <person name="Chung C.Y.L."/>
            <person name="Li M.-W."/>
            <person name="Wong F.-L."/>
            <person name="Chan T.-F."/>
            <person name="Lam H.-M."/>
        </authorList>
    </citation>
    <scope>NUCLEOTIDE SEQUENCE [LARGE SCALE GENOMIC DNA]</scope>
    <source>
        <strain evidence="3">cv. W05</strain>
        <tissue evidence="2">Hypocotyl of etiolated seedlings</tissue>
    </source>
</reference>